<keyword evidence="1" id="KW-0378">Hydrolase</keyword>
<evidence type="ECO:0000313" key="4">
    <source>
        <dbReference type="EMBL" id="XAY04252.1"/>
    </source>
</evidence>
<sequence>MATATRRRTPTATIPDPGEYGSGPRPAWLDVDWSQYLSWHHHEGTAVNVVDTGVGGRGSNSAADATPLVFIHGHSACWQHWLEQLPQFMGTRRCIALDLPGFGRSEFPSNGISMSGYARTVDAILQDLGVAAACVVGNSMGGFVAAELAIRFPQRVERLVLVSAAGMAGRYIGLPTELIAHPSGVAIGRVLFGLGGVPDPLAMALSRRRNGRRLALGFVSTHPRRLHPALVRELISGTGKRGAAPAAVELAKYDFKDRVPDIACPTLIVWGDTDYLVPVSSAAAYEDAIPNARKVVYADTGHVPMLERPAQFNADLQAFLDE</sequence>
<dbReference type="PANTHER" id="PTHR43798">
    <property type="entry name" value="MONOACYLGLYCEROL LIPASE"/>
    <property type="match status" value="1"/>
</dbReference>
<dbReference type="PANTHER" id="PTHR43798:SF31">
    <property type="entry name" value="AB HYDROLASE SUPERFAMILY PROTEIN YCLE"/>
    <property type="match status" value="1"/>
</dbReference>
<dbReference type="InterPro" id="IPR050266">
    <property type="entry name" value="AB_hydrolase_sf"/>
</dbReference>
<evidence type="ECO:0000259" key="3">
    <source>
        <dbReference type="Pfam" id="PF00561"/>
    </source>
</evidence>
<name>A0AAU7ARG5_9ACTN</name>
<dbReference type="RefSeq" id="WP_354700794.1">
    <property type="nucleotide sequence ID" value="NZ_CP114014.1"/>
</dbReference>
<gene>
    <name evidence="4" type="ORF">DSM112329_01084</name>
</gene>
<dbReference type="InterPro" id="IPR000639">
    <property type="entry name" value="Epox_hydrolase-like"/>
</dbReference>
<dbReference type="SUPFAM" id="SSF53474">
    <property type="entry name" value="alpha/beta-Hydrolases"/>
    <property type="match status" value="1"/>
</dbReference>
<dbReference type="AlphaFoldDB" id="A0AAU7ARG5"/>
<dbReference type="PRINTS" id="PR00111">
    <property type="entry name" value="ABHYDROLASE"/>
</dbReference>
<dbReference type="EMBL" id="CP114014">
    <property type="protein sequence ID" value="XAY04252.1"/>
    <property type="molecule type" value="Genomic_DNA"/>
</dbReference>
<feature type="domain" description="AB hydrolase-1" evidence="3">
    <location>
        <begin position="67"/>
        <end position="309"/>
    </location>
</feature>
<dbReference type="InterPro" id="IPR000073">
    <property type="entry name" value="AB_hydrolase_1"/>
</dbReference>
<evidence type="ECO:0000256" key="1">
    <source>
        <dbReference type="ARBA" id="ARBA00022801"/>
    </source>
</evidence>
<feature type="region of interest" description="Disordered" evidence="2">
    <location>
        <begin position="1"/>
        <end position="23"/>
    </location>
</feature>
<organism evidence="4">
    <name type="scientific">Paraconexibacter sp. AEG42_29</name>
    <dbReference type="NCBI Taxonomy" id="2997339"/>
    <lineage>
        <taxon>Bacteria</taxon>
        <taxon>Bacillati</taxon>
        <taxon>Actinomycetota</taxon>
        <taxon>Thermoleophilia</taxon>
        <taxon>Solirubrobacterales</taxon>
        <taxon>Paraconexibacteraceae</taxon>
        <taxon>Paraconexibacter</taxon>
    </lineage>
</organism>
<dbReference type="InterPro" id="IPR029058">
    <property type="entry name" value="AB_hydrolase_fold"/>
</dbReference>
<dbReference type="Pfam" id="PF00561">
    <property type="entry name" value="Abhydrolase_1"/>
    <property type="match status" value="1"/>
</dbReference>
<accession>A0AAU7ARG5</accession>
<evidence type="ECO:0000256" key="2">
    <source>
        <dbReference type="SAM" id="MobiDB-lite"/>
    </source>
</evidence>
<reference evidence="4" key="1">
    <citation type="submission" date="2022-12" db="EMBL/GenBank/DDBJ databases">
        <title>Paraconexibacter alkalitolerans sp. nov. and Baekduia alba sp. nov., isolated from soil and emended description of the genera Paraconexibacter (Chun et al., 2020) and Baekduia (An et al., 2020).</title>
        <authorList>
            <person name="Vieira S."/>
            <person name="Huber K.J."/>
            <person name="Geppert A."/>
            <person name="Wolf J."/>
            <person name="Neumann-Schaal M."/>
            <person name="Muesken M."/>
            <person name="Overmann J."/>
        </authorList>
    </citation>
    <scope>NUCLEOTIDE SEQUENCE</scope>
    <source>
        <strain evidence="4">AEG42_29</strain>
    </source>
</reference>
<dbReference type="KEGG" id="parq:DSM112329_01084"/>
<proteinExistence type="predicted"/>
<protein>
    <submittedName>
        <fullName evidence="4">Esterase/lipase</fullName>
    </submittedName>
</protein>
<dbReference type="Gene3D" id="3.40.50.1820">
    <property type="entry name" value="alpha/beta hydrolase"/>
    <property type="match status" value="1"/>
</dbReference>
<dbReference type="GO" id="GO:0016787">
    <property type="term" value="F:hydrolase activity"/>
    <property type="evidence" value="ECO:0007669"/>
    <property type="project" value="UniProtKB-KW"/>
</dbReference>
<dbReference type="GO" id="GO:0016020">
    <property type="term" value="C:membrane"/>
    <property type="evidence" value="ECO:0007669"/>
    <property type="project" value="TreeGrafter"/>
</dbReference>
<dbReference type="PRINTS" id="PR00412">
    <property type="entry name" value="EPOXHYDRLASE"/>
</dbReference>